<dbReference type="GO" id="GO:0006355">
    <property type="term" value="P:regulation of DNA-templated transcription"/>
    <property type="evidence" value="ECO:0007669"/>
    <property type="project" value="InterPro"/>
</dbReference>
<feature type="domain" description="OmpR/PhoB-type" evidence="3">
    <location>
        <begin position="1"/>
        <end position="99"/>
    </location>
</feature>
<dbReference type="InterPro" id="IPR036388">
    <property type="entry name" value="WH-like_DNA-bd_sf"/>
</dbReference>
<accession>A0A7T7KKY0</accession>
<feature type="DNA-binding region" description="OmpR/PhoB-type" evidence="2">
    <location>
        <begin position="1"/>
        <end position="99"/>
    </location>
</feature>
<protein>
    <submittedName>
        <fullName evidence="4">Winged helix-turn-helix domain-containing protein</fullName>
    </submittedName>
</protein>
<dbReference type="PROSITE" id="PS51755">
    <property type="entry name" value="OMPR_PHOB"/>
    <property type="match status" value="1"/>
</dbReference>
<gene>
    <name evidence="4" type="ORF">JET14_17665</name>
</gene>
<name>A0A7T7KKY0_9HYPH</name>
<dbReference type="CDD" id="cd00383">
    <property type="entry name" value="trans_reg_C"/>
    <property type="match status" value="1"/>
</dbReference>
<dbReference type="EMBL" id="CP066786">
    <property type="protein sequence ID" value="QQM30092.1"/>
    <property type="molecule type" value="Genomic_DNA"/>
</dbReference>
<dbReference type="Pfam" id="PF00486">
    <property type="entry name" value="Trans_reg_C"/>
    <property type="match status" value="1"/>
</dbReference>
<evidence type="ECO:0000256" key="1">
    <source>
        <dbReference type="ARBA" id="ARBA00023125"/>
    </source>
</evidence>
<sequence length="171" mass="18899">MRYLDIEFSADFLTADRDGDGARLTFTRQERTLLQHFTANSGRLFSRNDLLSALGGQSETISDRHVNFLINQLRRKLQDAPRTPRFIRTQYGEGYVWIAPHASVNAEDPDAFLIIGPVRGLKRGGAEAGALSRRAPSGVSGGPRFREDGDCCGVRQGRNTAFQHRGGFSSS</sequence>
<evidence type="ECO:0000259" key="3">
    <source>
        <dbReference type="PROSITE" id="PS51755"/>
    </source>
</evidence>
<evidence type="ECO:0000256" key="2">
    <source>
        <dbReference type="PROSITE-ProRule" id="PRU01091"/>
    </source>
</evidence>
<reference evidence="4 5" key="1">
    <citation type="submission" date="2020-12" db="EMBL/GenBank/DDBJ databases">
        <authorList>
            <person name="Zheng R.K."/>
            <person name="Sun C.M."/>
        </authorList>
    </citation>
    <scope>NUCLEOTIDE SEQUENCE [LARGE SCALE GENOMIC DNA]</scope>
    <source>
        <strain evidence="4 5">ZRK001</strain>
    </source>
</reference>
<keyword evidence="1 2" id="KW-0238">DNA-binding</keyword>
<dbReference type="Gene3D" id="1.10.10.10">
    <property type="entry name" value="Winged helix-like DNA-binding domain superfamily/Winged helix DNA-binding domain"/>
    <property type="match status" value="1"/>
</dbReference>
<proteinExistence type="predicted"/>
<dbReference type="GO" id="GO:0000160">
    <property type="term" value="P:phosphorelay signal transduction system"/>
    <property type="evidence" value="ECO:0007669"/>
    <property type="project" value="InterPro"/>
</dbReference>
<dbReference type="SMART" id="SM00862">
    <property type="entry name" value="Trans_reg_C"/>
    <property type="match status" value="1"/>
</dbReference>
<evidence type="ECO:0000313" key="4">
    <source>
        <dbReference type="EMBL" id="QQM30092.1"/>
    </source>
</evidence>
<organism evidence="4 5">
    <name type="scientific">Martelella lutilitoris</name>
    <dbReference type="NCBI Taxonomy" id="2583532"/>
    <lineage>
        <taxon>Bacteria</taxon>
        <taxon>Pseudomonadati</taxon>
        <taxon>Pseudomonadota</taxon>
        <taxon>Alphaproteobacteria</taxon>
        <taxon>Hyphomicrobiales</taxon>
        <taxon>Aurantimonadaceae</taxon>
        <taxon>Martelella</taxon>
    </lineage>
</organism>
<dbReference type="SUPFAM" id="SSF46894">
    <property type="entry name" value="C-terminal effector domain of the bipartite response regulators"/>
    <property type="match status" value="1"/>
</dbReference>
<evidence type="ECO:0000313" key="5">
    <source>
        <dbReference type="Proteomes" id="UP000596083"/>
    </source>
</evidence>
<dbReference type="InterPro" id="IPR016032">
    <property type="entry name" value="Sig_transdc_resp-reg_C-effctor"/>
</dbReference>
<dbReference type="RefSeq" id="WP_200335234.1">
    <property type="nucleotide sequence ID" value="NZ_CP066786.1"/>
</dbReference>
<dbReference type="AlphaFoldDB" id="A0A7T7KKY0"/>
<dbReference type="GO" id="GO:0003677">
    <property type="term" value="F:DNA binding"/>
    <property type="evidence" value="ECO:0007669"/>
    <property type="project" value="UniProtKB-UniRule"/>
</dbReference>
<dbReference type="Proteomes" id="UP000596083">
    <property type="component" value="Chromosome"/>
</dbReference>
<dbReference type="KEGG" id="mlut:JET14_17665"/>
<dbReference type="InterPro" id="IPR001867">
    <property type="entry name" value="OmpR/PhoB-type_DNA-bd"/>
</dbReference>